<evidence type="ECO:0000256" key="6">
    <source>
        <dbReference type="SAM" id="Phobius"/>
    </source>
</evidence>
<sequence>MSAARPTLPIADRTEVRRTTGALFMKHRRALAGMAVLHTTSAVVGLAGPFLLGRLVDSVTGGTTTGHVDTLVLVLLAAFVVQAVVVRFAQKVSMVFGEQVFAELREDFMGKVTRLPLSVVETAGTGDLLARTTNDINKLQHAIRFGVPQVLVCVITIVLTIAAAVVVAPFVALGLLVGVPIAVVATRRYLARATAGYLRESAAYATLNGTITEAVEEPGPPTPCTWVGASAAAWTATSARRSPPNGSRWGCACGSSPLSTRRSSSRPSRSCSGAGG</sequence>
<gene>
    <name evidence="8" type="ORF">GCM10025865_04150</name>
</gene>
<dbReference type="PANTHER" id="PTHR43394:SF1">
    <property type="entry name" value="ATP-BINDING CASSETTE SUB-FAMILY B MEMBER 10, MITOCHONDRIAL"/>
    <property type="match status" value="1"/>
</dbReference>
<evidence type="ECO:0000256" key="3">
    <source>
        <dbReference type="ARBA" id="ARBA00022989"/>
    </source>
</evidence>
<protein>
    <recommendedName>
        <fullName evidence="7">ABC transmembrane type-1 domain-containing protein</fullName>
    </recommendedName>
</protein>
<feature type="domain" description="ABC transmembrane type-1" evidence="7">
    <location>
        <begin position="41"/>
        <end position="216"/>
    </location>
</feature>
<evidence type="ECO:0000259" key="7">
    <source>
        <dbReference type="PROSITE" id="PS50929"/>
    </source>
</evidence>
<proteinExistence type="predicted"/>
<dbReference type="EMBL" id="AP027729">
    <property type="protein sequence ID" value="BDZ41116.1"/>
    <property type="molecule type" value="Genomic_DNA"/>
</dbReference>
<dbReference type="SUPFAM" id="SSF90123">
    <property type="entry name" value="ABC transporter transmembrane region"/>
    <property type="match status" value="1"/>
</dbReference>
<keyword evidence="3 6" id="KW-1133">Transmembrane helix</keyword>
<feature type="transmembrane region" description="Helical" evidence="6">
    <location>
        <begin position="71"/>
        <end position="89"/>
    </location>
</feature>
<feature type="transmembrane region" description="Helical" evidence="6">
    <location>
        <begin position="145"/>
        <end position="164"/>
    </location>
</feature>
<name>A0ABN6XC04_9CELL</name>
<evidence type="ECO:0000313" key="8">
    <source>
        <dbReference type="EMBL" id="BDZ41116.1"/>
    </source>
</evidence>
<dbReference type="PROSITE" id="PS50929">
    <property type="entry name" value="ABC_TM1F"/>
    <property type="match status" value="1"/>
</dbReference>
<reference evidence="9" key="1">
    <citation type="journal article" date="2019" name="Int. J. Syst. Evol. Microbiol.">
        <title>The Global Catalogue of Microorganisms (GCM) 10K type strain sequencing project: providing services to taxonomists for standard genome sequencing and annotation.</title>
        <authorList>
            <consortium name="The Broad Institute Genomics Platform"/>
            <consortium name="The Broad Institute Genome Sequencing Center for Infectious Disease"/>
            <person name="Wu L."/>
            <person name="Ma J."/>
        </authorList>
    </citation>
    <scope>NUCLEOTIDE SEQUENCE [LARGE SCALE GENOMIC DNA]</scope>
    <source>
        <strain evidence="9">NBRC 108565</strain>
    </source>
</reference>
<dbReference type="Proteomes" id="UP001321475">
    <property type="component" value="Chromosome"/>
</dbReference>
<organism evidence="8 9">
    <name type="scientific">Paraoerskovia sediminicola</name>
    <dbReference type="NCBI Taxonomy" id="1138587"/>
    <lineage>
        <taxon>Bacteria</taxon>
        <taxon>Bacillati</taxon>
        <taxon>Actinomycetota</taxon>
        <taxon>Actinomycetes</taxon>
        <taxon>Micrococcales</taxon>
        <taxon>Cellulomonadaceae</taxon>
        <taxon>Paraoerskovia</taxon>
    </lineage>
</organism>
<feature type="transmembrane region" description="Helical" evidence="6">
    <location>
        <begin position="30"/>
        <end position="51"/>
    </location>
</feature>
<keyword evidence="2 6" id="KW-0812">Transmembrane</keyword>
<keyword evidence="4 6" id="KW-0472">Membrane</keyword>
<evidence type="ECO:0000256" key="5">
    <source>
        <dbReference type="SAM" id="MobiDB-lite"/>
    </source>
</evidence>
<accession>A0ABN6XC04</accession>
<evidence type="ECO:0000313" key="9">
    <source>
        <dbReference type="Proteomes" id="UP001321475"/>
    </source>
</evidence>
<keyword evidence="9" id="KW-1185">Reference proteome</keyword>
<evidence type="ECO:0000256" key="2">
    <source>
        <dbReference type="ARBA" id="ARBA00022692"/>
    </source>
</evidence>
<evidence type="ECO:0000256" key="1">
    <source>
        <dbReference type="ARBA" id="ARBA00004651"/>
    </source>
</evidence>
<feature type="region of interest" description="Disordered" evidence="5">
    <location>
        <begin position="255"/>
        <end position="276"/>
    </location>
</feature>
<feature type="transmembrane region" description="Helical" evidence="6">
    <location>
        <begin position="170"/>
        <end position="190"/>
    </location>
</feature>
<dbReference type="Pfam" id="PF00664">
    <property type="entry name" value="ABC_membrane"/>
    <property type="match status" value="1"/>
</dbReference>
<evidence type="ECO:0000256" key="4">
    <source>
        <dbReference type="ARBA" id="ARBA00023136"/>
    </source>
</evidence>
<dbReference type="InterPro" id="IPR011527">
    <property type="entry name" value="ABC1_TM_dom"/>
</dbReference>
<dbReference type="InterPro" id="IPR039421">
    <property type="entry name" value="Type_1_exporter"/>
</dbReference>
<dbReference type="PANTHER" id="PTHR43394">
    <property type="entry name" value="ATP-DEPENDENT PERMEASE MDL1, MITOCHONDRIAL"/>
    <property type="match status" value="1"/>
</dbReference>
<dbReference type="InterPro" id="IPR036640">
    <property type="entry name" value="ABC1_TM_sf"/>
</dbReference>
<comment type="subcellular location">
    <subcellularLocation>
        <location evidence="1">Cell membrane</location>
        <topology evidence="1">Multi-pass membrane protein</topology>
    </subcellularLocation>
</comment>
<dbReference type="Gene3D" id="1.20.1560.10">
    <property type="entry name" value="ABC transporter type 1, transmembrane domain"/>
    <property type="match status" value="1"/>
</dbReference>